<name>A0A4U8QAB4_9FIRM</name>
<reference evidence="3 4" key="1">
    <citation type="journal article" date="2019" name="Anaerobe">
        <title>Detection of Robinsoniella peoriensis in multiple bone samples of a trauma patient.</title>
        <authorList>
            <person name="Schrottner P."/>
            <person name="Hartwich K."/>
            <person name="Bunk B."/>
            <person name="Schober I."/>
            <person name="Helbig S."/>
            <person name="Rudolph W.W."/>
            <person name="Gunzer F."/>
        </authorList>
    </citation>
    <scope>NUCLEOTIDE SEQUENCE [LARGE SCALE GENOMIC DNA]</scope>
    <source>
        <strain evidence="3 4">DSM 106044</strain>
    </source>
</reference>
<comment type="caution">
    <text evidence="3">The sequence shown here is derived from an EMBL/GenBank/DDBJ whole genome shotgun (WGS) entry which is preliminary data.</text>
</comment>
<evidence type="ECO:0000259" key="2">
    <source>
        <dbReference type="Pfam" id="PF06713"/>
    </source>
</evidence>
<dbReference type="RefSeq" id="WP_044293404.1">
    <property type="nucleotide sequence ID" value="NZ_CABMJZ010000105.1"/>
</dbReference>
<dbReference type="STRING" id="180332.GCA_000797495_04407"/>
<protein>
    <recommendedName>
        <fullName evidence="2">Uncharacterized protein YyaB-like PH domain-containing protein</fullName>
    </recommendedName>
</protein>
<accession>A0A4U8QAB4</accession>
<dbReference type="Pfam" id="PF06713">
    <property type="entry name" value="bPH_4"/>
    <property type="match status" value="1"/>
</dbReference>
<keyword evidence="1" id="KW-1133">Transmembrane helix</keyword>
<gene>
    <name evidence="3" type="ORF">DSM106044_01149</name>
</gene>
<dbReference type="GO" id="GO:0030153">
    <property type="term" value="P:bacteriocin immunity"/>
    <property type="evidence" value="ECO:0007669"/>
    <property type="project" value="InterPro"/>
</dbReference>
<dbReference type="Proteomes" id="UP000306509">
    <property type="component" value="Unassembled WGS sequence"/>
</dbReference>
<evidence type="ECO:0000313" key="3">
    <source>
        <dbReference type="EMBL" id="TLD01931.1"/>
    </source>
</evidence>
<keyword evidence="1" id="KW-0812">Transmembrane</keyword>
<dbReference type="EMBL" id="QGQD01000024">
    <property type="protein sequence ID" value="TLD01931.1"/>
    <property type="molecule type" value="Genomic_DNA"/>
</dbReference>
<evidence type="ECO:0000256" key="1">
    <source>
        <dbReference type="SAM" id="Phobius"/>
    </source>
</evidence>
<evidence type="ECO:0000313" key="4">
    <source>
        <dbReference type="Proteomes" id="UP000306509"/>
    </source>
</evidence>
<proteinExistence type="predicted"/>
<feature type="transmembrane region" description="Helical" evidence="1">
    <location>
        <begin position="33"/>
        <end position="52"/>
    </location>
</feature>
<feature type="domain" description="Uncharacterized protein YyaB-like PH" evidence="2">
    <location>
        <begin position="54"/>
        <end position="126"/>
    </location>
</feature>
<dbReference type="AlphaFoldDB" id="A0A4U8QAB4"/>
<sequence>MKFKGKIAVWFWALEILANAMILYDLIFKRDNIIALVIGGVILNLVFIPIIVRNYVLLNDESITLYFGFGKESIKVNEILEVYQTHNPIASSAASLDRIVIKGRRSEIMCSVKDKTKLIEEIKKINQQIVFRGNF</sequence>
<organism evidence="3 4">
    <name type="scientific">Robinsoniella peoriensis</name>
    <dbReference type="NCBI Taxonomy" id="180332"/>
    <lineage>
        <taxon>Bacteria</taxon>
        <taxon>Bacillati</taxon>
        <taxon>Bacillota</taxon>
        <taxon>Clostridia</taxon>
        <taxon>Lachnospirales</taxon>
        <taxon>Lachnospiraceae</taxon>
        <taxon>Robinsoniella</taxon>
    </lineage>
</organism>
<dbReference type="InterPro" id="IPR009589">
    <property type="entry name" value="PH_YyaB-like"/>
</dbReference>
<keyword evidence="4" id="KW-1185">Reference proteome</keyword>
<feature type="transmembrane region" description="Helical" evidence="1">
    <location>
        <begin position="7"/>
        <end position="27"/>
    </location>
</feature>
<keyword evidence="1" id="KW-0472">Membrane</keyword>